<feature type="domain" description="Protein-PII uridylyltransferase N-terminal" evidence="1">
    <location>
        <begin position="28"/>
        <end position="164"/>
    </location>
</feature>
<dbReference type="CDD" id="cd05401">
    <property type="entry name" value="NT_GlnE_GlnD_like"/>
    <property type="match status" value="1"/>
</dbReference>
<dbReference type="RefSeq" id="WP_210221667.1">
    <property type="nucleotide sequence ID" value="NZ_CP072801.1"/>
</dbReference>
<accession>A0ABX7WPX8</accession>
<dbReference type="EMBL" id="CP072801">
    <property type="protein sequence ID" value="QTR45246.1"/>
    <property type="molecule type" value="Genomic_DNA"/>
</dbReference>
<sequence>MYTHHAQVLSNDIGAAPDVAALVGFSQRLPAVLVQMVQNGVASGDAVYTLSQCGQAITQRLLVLAEARFGSPPIPYAFIVAGSMGRNEQSAHSDQDNAMILADTFQPERHDAYFLQVAQFVSDGLAACGYVYCPGNIMATNPQWRQPLHVWQAQFRHWIETPEPLALLNATIFFDLRGIYGEASLWHDLRDDLLARTHSHELFQILLAENARSFHPPLRFWGGFSSQRNTNGEKVIDLKKGGVVPVIDMARVYALAQGLPEVNTAARLLALASHGVMNAGDAHDLIEALDCIGGLRLQHQVRQIQQGIAPDNLLLLADLSSEERHHLKVMFKVVAGLQEAMFRHYCVN</sequence>
<dbReference type="InterPro" id="IPR005105">
    <property type="entry name" value="GlnD_Uridyltrans_N"/>
</dbReference>
<proteinExistence type="predicted"/>
<dbReference type="Proteomes" id="UP000672039">
    <property type="component" value="Chromosome"/>
</dbReference>
<protein>
    <recommendedName>
        <fullName evidence="5">CBS domain-containing protein</fullName>
    </recommendedName>
</protein>
<gene>
    <name evidence="3" type="ORF">J9253_14700</name>
</gene>
<dbReference type="InterPro" id="IPR018821">
    <property type="entry name" value="DUF294_put_nucleoTrafse_sb-bd"/>
</dbReference>
<evidence type="ECO:0000259" key="1">
    <source>
        <dbReference type="Pfam" id="PF03445"/>
    </source>
</evidence>
<dbReference type="Pfam" id="PF10335">
    <property type="entry name" value="DUF294_C"/>
    <property type="match status" value="1"/>
</dbReference>
<evidence type="ECO:0000313" key="4">
    <source>
        <dbReference type="Proteomes" id="UP000672039"/>
    </source>
</evidence>
<evidence type="ECO:0008006" key="5">
    <source>
        <dbReference type="Google" id="ProtNLM"/>
    </source>
</evidence>
<organism evidence="3 4">
    <name type="scientific">Thiothrix litoralis</name>
    <dbReference type="NCBI Taxonomy" id="2891210"/>
    <lineage>
        <taxon>Bacteria</taxon>
        <taxon>Pseudomonadati</taxon>
        <taxon>Pseudomonadota</taxon>
        <taxon>Gammaproteobacteria</taxon>
        <taxon>Thiotrichales</taxon>
        <taxon>Thiotrichaceae</taxon>
        <taxon>Thiothrix</taxon>
    </lineage>
</organism>
<evidence type="ECO:0000259" key="2">
    <source>
        <dbReference type="Pfam" id="PF10335"/>
    </source>
</evidence>
<feature type="domain" description="DUF294" evidence="2">
    <location>
        <begin position="203"/>
        <end position="345"/>
    </location>
</feature>
<dbReference type="Pfam" id="PF03445">
    <property type="entry name" value="DUF294"/>
    <property type="match status" value="1"/>
</dbReference>
<evidence type="ECO:0000313" key="3">
    <source>
        <dbReference type="EMBL" id="QTR45246.1"/>
    </source>
</evidence>
<name>A0ABX7WPX8_9GAMM</name>
<reference evidence="3 4" key="1">
    <citation type="submission" date="2021-04" db="EMBL/GenBank/DDBJ databases">
        <title>Genomics, taxonomy and metabolism of representatives of sulfur bacteria of the genus Thiothrix: Thiothrix fructosivorans QT, Thiothrix unzii A1T and three new species, Thiothrix subterranea sp. nov., Thiothrix litoralis sp. nov. and 'Candidatus Thiothrix anitrata' sp. nov.</title>
        <authorList>
            <person name="Ravin N.V."/>
            <person name="Smolyakov D."/>
            <person name="Rudenko T.S."/>
            <person name="Mardanov A.V."/>
            <person name="Beletsky A.V."/>
            <person name="Markov N.D."/>
            <person name="Fomenkov A.I."/>
            <person name="Roberts R.J."/>
            <person name="Karnachuk O.V."/>
            <person name="Novikov A."/>
            <person name="Grabovich M.Y."/>
        </authorList>
    </citation>
    <scope>NUCLEOTIDE SEQUENCE [LARGE SCALE GENOMIC DNA]</scope>
    <source>
        <strain evidence="3 4">AS</strain>
    </source>
</reference>
<keyword evidence="4" id="KW-1185">Reference proteome</keyword>